<keyword evidence="8" id="KW-0472">Membrane</keyword>
<dbReference type="SUPFAM" id="SSF158472">
    <property type="entry name" value="HAMP domain-like"/>
    <property type="match status" value="1"/>
</dbReference>
<feature type="domain" description="HAMP" evidence="10">
    <location>
        <begin position="207"/>
        <end position="260"/>
    </location>
</feature>
<dbReference type="Gene3D" id="3.30.565.10">
    <property type="entry name" value="Histidine kinase-like ATPase, C-terminal domain"/>
    <property type="match status" value="1"/>
</dbReference>
<dbReference type="AlphaFoldDB" id="A0A7X5KP86"/>
<feature type="domain" description="Histidine kinase" evidence="9">
    <location>
        <begin position="383"/>
        <end position="490"/>
    </location>
</feature>
<keyword evidence="7" id="KW-0902">Two-component regulatory system</keyword>
<keyword evidence="4" id="KW-0597">Phosphoprotein</keyword>
<dbReference type="InterPro" id="IPR004358">
    <property type="entry name" value="Sig_transdc_His_kin-like_C"/>
</dbReference>
<evidence type="ECO:0000256" key="8">
    <source>
        <dbReference type="SAM" id="Phobius"/>
    </source>
</evidence>
<accession>A0A7X5KP86</accession>
<dbReference type="PROSITE" id="PS50885">
    <property type="entry name" value="HAMP"/>
    <property type="match status" value="1"/>
</dbReference>
<dbReference type="EC" id="2.7.13.3" evidence="3"/>
<proteinExistence type="predicted"/>
<comment type="caution">
    <text evidence="11">The sequence shown here is derived from an EMBL/GenBank/DDBJ whole genome shotgun (WGS) entry which is preliminary data.</text>
</comment>
<dbReference type="Pfam" id="PF00672">
    <property type="entry name" value="HAMP"/>
    <property type="match status" value="1"/>
</dbReference>
<dbReference type="PANTHER" id="PTHR34220:SF7">
    <property type="entry name" value="SENSOR HISTIDINE KINASE YPDA"/>
    <property type="match status" value="1"/>
</dbReference>
<evidence type="ECO:0000256" key="6">
    <source>
        <dbReference type="ARBA" id="ARBA00022777"/>
    </source>
</evidence>
<protein>
    <recommendedName>
        <fullName evidence="3">histidine kinase</fullName>
        <ecNumber evidence="3">2.7.13.3</ecNumber>
    </recommendedName>
</protein>
<keyword evidence="6" id="KW-0418">Kinase</keyword>
<dbReference type="Pfam" id="PF02518">
    <property type="entry name" value="HATPase_c"/>
    <property type="match status" value="1"/>
</dbReference>
<evidence type="ECO:0000313" key="11">
    <source>
        <dbReference type="EMBL" id="NDL68864.1"/>
    </source>
</evidence>
<dbReference type="PANTHER" id="PTHR34220">
    <property type="entry name" value="SENSOR HISTIDINE KINASE YPDA"/>
    <property type="match status" value="1"/>
</dbReference>
<keyword evidence="5" id="KW-0808">Transferase</keyword>
<comment type="catalytic activity">
    <reaction evidence="1">
        <text>ATP + protein L-histidine = ADP + protein N-phospho-L-histidine.</text>
        <dbReference type="EC" id="2.7.13.3"/>
    </reaction>
</comment>
<feature type="transmembrane region" description="Helical" evidence="8">
    <location>
        <begin position="15"/>
        <end position="35"/>
    </location>
</feature>
<keyword evidence="8" id="KW-1133">Transmembrane helix</keyword>
<evidence type="ECO:0000313" key="12">
    <source>
        <dbReference type="Proteomes" id="UP000461585"/>
    </source>
</evidence>
<name>A0A7X5KP86_9FIRM</name>
<evidence type="ECO:0000259" key="9">
    <source>
        <dbReference type="PROSITE" id="PS50109"/>
    </source>
</evidence>
<dbReference type="Pfam" id="PF06580">
    <property type="entry name" value="His_kinase"/>
    <property type="match status" value="1"/>
</dbReference>
<evidence type="ECO:0000256" key="2">
    <source>
        <dbReference type="ARBA" id="ARBA00004370"/>
    </source>
</evidence>
<dbReference type="InterPro" id="IPR005467">
    <property type="entry name" value="His_kinase_dom"/>
</dbReference>
<dbReference type="InterPro" id="IPR010559">
    <property type="entry name" value="Sig_transdc_His_kin_internal"/>
</dbReference>
<evidence type="ECO:0000259" key="10">
    <source>
        <dbReference type="PROSITE" id="PS50885"/>
    </source>
</evidence>
<dbReference type="GO" id="GO:0016020">
    <property type="term" value="C:membrane"/>
    <property type="evidence" value="ECO:0007669"/>
    <property type="project" value="UniProtKB-SubCell"/>
</dbReference>
<dbReference type="SMART" id="SM00304">
    <property type="entry name" value="HAMP"/>
    <property type="match status" value="1"/>
</dbReference>
<dbReference type="GO" id="GO:0000155">
    <property type="term" value="F:phosphorelay sensor kinase activity"/>
    <property type="evidence" value="ECO:0007669"/>
    <property type="project" value="InterPro"/>
</dbReference>
<dbReference type="SMART" id="SM00387">
    <property type="entry name" value="HATPase_c"/>
    <property type="match status" value="1"/>
</dbReference>
<evidence type="ECO:0000256" key="4">
    <source>
        <dbReference type="ARBA" id="ARBA00022553"/>
    </source>
</evidence>
<dbReference type="PROSITE" id="PS50109">
    <property type="entry name" value="HIS_KIN"/>
    <property type="match status" value="1"/>
</dbReference>
<reference evidence="11 12" key="1">
    <citation type="submission" date="2020-01" db="EMBL/GenBank/DDBJ databases">
        <title>Anaeroalcalibacter tamaniensis gen. nov., sp. nov., moderately halophilic strictly anaerobic fermenter bacterium from mud volcano of Taman peninsula.</title>
        <authorList>
            <person name="Frolova A."/>
            <person name="Merkel A.Y."/>
            <person name="Slobodkin A.I."/>
        </authorList>
    </citation>
    <scope>NUCLEOTIDE SEQUENCE [LARGE SCALE GENOMIC DNA]</scope>
    <source>
        <strain evidence="11 12">F-3ap</strain>
    </source>
</reference>
<dbReference type="SUPFAM" id="SSF55874">
    <property type="entry name" value="ATPase domain of HSP90 chaperone/DNA topoisomerase II/histidine kinase"/>
    <property type="match status" value="1"/>
</dbReference>
<keyword evidence="12" id="KW-1185">Reference proteome</keyword>
<dbReference type="PRINTS" id="PR00344">
    <property type="entry name" value="BCTRLSENSOR"/>
</dbReference>
<evidence type="ECO:0000256" key="3">
    <source>
        <dbReference type="ARBA" id="ARBA00012438"/>
    </source>
</evidence>
<evidence type="ECO:0000256" key="5">
    <source>
        <dbReference type="ARBA" id="ARBA00022679"/>
    </source>
</evidence>
<dbReference type="Proteomes" id="UP000461585">
    <property type="component" value="Unassembled WGS sequence"/>
</dbReference>
<sequence length="495" mass="56614">MLVSFWSSSSIRTKILLYILSLLLVADLFMVLTFLRERMFLEQYHEQTNIHYEIATFRHHFNLASQHLENHMVSLSEEDLEEYRKFKAAMDVRVGTIASGTRSASTGEQVLGRAILNMYAHYDTRIQRLLPHQREASGYILYYNEITVLEKYIQAYCEQLLNASLRNSQEAYVDMERHMLFQATAMGTGFLFFFLLSHLLFHRLLKRDVLSPLHGLATEAAAIANGDLDSPEVVVRNTDEIGRLARVFHRMKQSMRENLQITQQLHAQELHGLTMEKLLIQEKAFRLQAQIKPHFLYNTLNTISRTARLEESPKTEALLMSLSQFFRYIMQTEDSMVPLEREISLVRHYMNLQQSRFGDRISMRWRISPFVDLDHTLVPTFLLQPLVENSLGHGLAPKPEGGCIRIRIHECKEGLIISVADNGIGMERNALEALEAPRHAGVDGDSGLGTGIGLTNIRRRVEMLGGGSRLTVASRPGMGTVVRIHLHMEGVEHYA</sequence>
<organism evidence="11 12">
    <name type="scientific">Anaerotalea alkaliphila</name>
    <dbReference type="NCBI Taxonomy" id="2662126"/>
    <lineage>
        <taxon>Bacteria</taxon>
        <taxon>Bacillati</taxon>
        <taxon>Bacillota</taxon>
        <taxon>Clostridia</taxon>
        <taxon>Eubacteriales</taxon>
        <taxon>Anaerotalea</taxon>
    </lineage>
</organism>
<evidence type="ECO:0000256" key="7">
    <source>
        <dbReference type="ARBA" id="ARBA00023012"/>
    </source>
</evidence>
<dbReference type="RefSeq" id="WP_162371579.1">
    <property type="nucleotide sequence ID" value="NZ_JAAEEH010000076.1"/>
</dbReference>
<dbReference type="EMBL" id="JAAEEH010000076">
    <property type="protein sequence ID" value="NDL68864.1"/>
    <property type="molecule type" value="Genomic_DNA"/>
</dbReference>
<dbReference type="InterPro" id="IPR050640">
    <property type="entry name" value="Bact_2-comp_sensor_kinase"/>
</dbReference>
<dbReference type="InterPro" id="IPR003660">
    <property type="entry name" value="HAMP_dom"/>
</dbReference>
<dbReference type="InterPro" id="IPR036890">
    <property type="entry name" value="HATPase_C_sf"/>
</dbReference>
<keyword evidence="8" id="KW-0812">Transmembrane</keyword>
<dbReference type="Gene3D" id="6.10.340.10">
    <property type="match status" value="1"/>
</dbReference>
<comment type="subcellular location">
    <subcellularLocation>
        <location evidence="2">Membrane</location>
    </subcellularLocation>
</comment>
<gene>
    <name evidence="11" type="ORF">GXN74_14120</name>
</gene>
<dbReference type="CDD" id="cd06225">
    <property type="entry name" value="HAMP"/>
    <property type="match status" value="1"/>
</dbReference>
<dbReference type="InterPro" id="IPR003594">
    <property type="entry name" value="HATPase_dom"/>
</dbReference>
<evidence type="ECO:0000256" key="1">
    <source>
        <dbReference type="ARBA" id="ARBA00000085"/>
    </source>
</evidence>
<feature type="transmembrane region" description="Helical" evidence="8">
    <location>
        <begin position="179"/>
        <end position="201"/>
    </location>
</feature>